<evidence type="ECO:0000313" key="15">
    <source>
        <dbReference type="Proteomes" id="UP000077315"/>
    </source>
</evidence>
<dbReference type="InterPro" id="IPR013846">
    <property type="entry name" value="mRNA_cap_enzyme_C"/>
</dbReference>
<dbReference type="GeneID" id="28997978"/>
<evidence type="ECO:0000256" key="1">
    <source>
        <dbReference type="ARBA" id="ARBA00004123"/>
    </source>
</evidence>
<dbReference type="GO" id="GO:0005525">
    <property type="term" value="F:GTP binding"/>
    <property type="evidence" value="ECO:0007669"/>
    <property type="project" value="UniProtKB-KW"/>
</dbReference>
<keyword evidence="15" id="KW-1185">Reference proteome</keyword>
<feature type="compositionally biased region" description="Polar residues" evidence="11">
    <location>
        <begin position="532"/>
        <end position="553"/>
    </location>
</feature>
<comment type="subcellular location">
    <subcellularLocation>
        <location evidence="1">Nucleus</location>
    </subcellularLocation>
</comment>
<dbReference type="EC" id="2.7.7.50" evidence="2"/>
<reference evidence="15" key="1">
    <citation type="submission" date="2015-06" db="EMBL/GenBank/DDBJ databases">
        <title>Expansion of signal transduction pathways in fungi by whole-genome duplication.</title>
        <authorList>
            <consortium name="DOE Joint Genome Institute"/>
            <person name="Corrochano L.M."/>
            <person name="Kuo A."/>
            <person name="Marcet-Houben M."/>
            <person name="Polaino S."/>
            <person name="Salamov A."/>
            <person name="Villalobos J.M."/>
            <person name="Alvarez M.I."/>
            <person name="Avalos J."/>
            <person name="Benito E.P."/>
            <person name="Benoit I."/>
            <person name="Burger G."/>
            <person name="Camino L.P."/>
            <person name="Canovas D."/>
            <person name="Cerda-Olmedo E."/>
            <person name="Cheng J.-F."/>
            <person name="Dominguez A."/>
            <person name="Elias M."/>
            <person name="Eslava A.P."/>
            <person name="Glaser F."/>
            <person name="Grimwood J."/>
            <person name="Gutierrez G."/>
            <person name="Heitman J."/>
            <person name="Henrissat B."/>
            <person name="Iturriaga E.A."/>
            <person name="Lang B.F."/>
            <person name="Lavin J.L."/>
            <person name="Lee S."/>
            <person name="Li W."/>
            <person name="Lindquist E."/>
            <person name="Lopez-Garcia S."/>
            <person name="Luque E.M."/>
            <person name="Marcos A.T."/>
            <person name="Martin J."/>
            <person name="McCluskey K."/>
            <person name="Medina H.R."/>
            <person name="Miralles-Duran A."/>
            <person name="Miyazaki A."/>
            <person name="Munoz-Torres E."/>
            <person name="Oguiza J.A."/>
            <person name="Ohm R."/>
            <person name="Olmedo M."/>
            <person name="Orejas M."/>
            <person name="Ortiz-Castellanos L."/>
            <person name="Pisabarro A.G."/>
            <person name="Rodriguez-Romero J."/>
            <person name="Ruiz-Herrera J."/>
            <person name="Ruiz-Vazquez R."/>
            <person name="Sanz C."/>
            <person name="Schackwitz W."/>
            <person name="Schmutz J."/>
            <person name="Shahriari M."/>
            <person name="Shelest E."/>
            <person name="Silva-Franco F."/>
            <person name="Soanes D."/>
            <person name="Syed K."/>
            <person name="Tagua V.G."/>
            <person name="Talbot N.J."/>
            <person name="Thon M."/>
            <person name="De vries R.P."/>
            <person name="Wiebenga A."/>
            <person name="Yadav J.S."/>
            <person name="Braun E.L."/>
            <person name="Baker S."/>
            <person name="Garre V."/>
            <person name="Horwitz B."/>
            <person name="Torres-Martinez S."/>
            <person name="Idnurm A."/>
            <person name="Herrera-Estrella A."/>
            <person name="Gabaldon T."/>
            <person name="Grigoriev I.V."/>
        </authorList>
    </citation>
    <scope>NUCLEOTIDE SEQUENCE [LARGE SCALE GENOMIC DNA]</scope>
    <source>
        <strain evidence="15">NRRL 1555(-)</strain>
    </source>
</reference>
<dbReference type="SUPFAM" id="SSF56091">
    <property type="entry name" value="DNA ligase/mRNA capping enzyme, catalytic domain"/>
    <property type="match status" value="1"/>
</dbReference>
<dbReference type="GO" id="GO:0005524">
    <property type="term" value="F:ATP binding"/>
    <property type="evidence" value="ECO:0007669"/>
    <property type="project" value="InterPro"/>
</dbReference>
<evidence type="ECO:0000256" key="11">
    <source>
        <dbReference type="SAM" id="MobiDB-lite"/>
    </source>
</evidence>
<dbReference type="Gene3D" id="2.40.50.140">
    <property type="entry name" value="Nucleic acid-binding proteins"/>
    <property type="match status" value="1"/>
</dbReference>
<evidence type="ECO:0000259" key="12">
    <source>
        <dbReference type="Pfam" id="PF01331"/>
    </source>
</evidence>
<evidence type="ECO:0000256" key="2">
    <source>
        <dbReference type="ARBA" id="ARBA00012475"/>
    </source>
</evidence>
<gene>
    <name evidence="14" type="ORF">PHYBLDRAFT_173629</name>
</gene>
<dbReference type="EMBL" id="KV440996">
    <property type="protein sequence ID" value="OAD68139.1"/>
    <property type="molecule type" value="Genomic_DNA"/>
</dbReference>
<keyword evidence="7" id="KW-0506">mRNA capping</keyword>
<dbReference type="PANTHER" id="PTHR10367">
    <property type="entry name" value="MRNA-CAPPING ENZYME"/>
    <property type="match status" value="1"/>
</dbReference>
<dbReference type="Proteomes" id="UP000077315">
    <property type="component" value="Unassembled WGS sequence"/>
</dbReference>
<evidence type="ECO:0000256" key="4">
    <source>
        <dbReference type="ARBA" id="ARBA00022679"/>
    </source>
</evidence>
<feature type="domain" description="mRNA capping enzyme C-terminal" evidence="13">
    <location>
        <begin position="251"/>
        <end position="366"/>
    </location>
</feature>
<name>A0A167KHW9_PHYB8</name>
<dbReference type="GO" id="GO:0004484">
    <property type="term" value="F:mRNA guanylyltransferase activity"/>
    <property type="evidence" value="ECO:0007669"/>
    <property type="project" value="UniProtKB-EC"/>
</dbReference>
<dbReference type="OrthoDB" id="200924at2759"/>
<feature type="compositionally biased region" description="Low complexity" evidence="11">
    <location>
        <begin position="404"/>
        <end position="420"/>
    </location>
</feature>
<feature type="domain" description="mRNA capping enzyme adenylation" evidence="12">
    <location>
        <begin position="56"/>
        <end position="245"/>
    </location>
</feature>
<dbReference type="InterPro" id="IPR001339">
    <property type="entry name" value="mRNA_cap_enzyme_adenylation"/>
</dbReference>
<dbReference type="Pfam" id="PF03919">
    <property type="entry name" value="mRNA_cap_C"/>
    <property type="match status" value="1"/>
</dbReference>
<dbReference type="CDD" id="cd07895">
    <property type="entry name" value="Adenylation_mRNA_capping"/>
    <property type="match status" value="1"/>
</dbReference>
<evidence type="ECO:0000313" key="14">
    <source>
        <dbReference type="EMBL" id="OAD68139.1"/>
    </source>
</evidence>
<dbReference type="InterPro" id="IPR012340">
    <property type="entry name" value="NA-bd_OB-fold"/>
</dbReference>
<accession>A0A167KHW9</accession>
<keyword evidence="9" id="KW-0539">Nucleus</keyword>
<dbReference type="InParanoid" id="A0A167KHW9"/>
<dbReference type="GO" id="GO:0005634">
    <property type="term" value="C:nucleus"/>
    <property type="evidence" value="ECO:0007669"/>
    <property type="project" value="UniProtKB-SubCell"/>
</dbReference>
<evidence type="ECO:0000256" key="9">
    <source>
        <dbReference type="ARBA" id="ARBA00023242"/>
    </source>
</evidence>
<dbReference type="STRING" id="763407.A0A167KHW9"/>
<dbReference type="Pfam" id="PF01331">
    <property type="entry name" value="mRNA_cap_enzyme"/>
    <property type="match status" value="1"/>
</dbReference>
<dbReference type="PANTHER" id="PTHR10367:SF17">
    <property type="entry name" value="MRNA-CAPPING ENZYME"/>
    <property type="match status" value="1"/>
</dbReference>
<evidence type="ECO:0000256" key="6">
    <source>
        <dbReference type="ARBA" id="ARBA00022741"/>
    </source>
</evidence>
<dbReference type="RefSeq" id="XP_018286179.1">
    <property type="nucleotide sequence ID" value="XM_018437072.1"/>
</dbReference>
<dbReference type="Gene3D" id="3.30.470.30">
    <property type="entry name" value="DNA ligase/mRNA capping enzyme"/>
    <property type="match status" value="1"/>
</dbReference>
<dbReference type="GO" id="GO:0006370">
    <property type="term" value="P:7-methylguanosine mRNA capping"/>
    <property type="evidence" value="ECO:0007669"/>
    <property type="project" value="UniProtKB-KW"/>
</dbReference>
<organism evidence="14 15">
    <name type="scientific">Phycomyces blakesleeanus (strain ATCC 8743b / DSM 1359 / FGSC 10004 / NBRC 33097 / NRRL 1555)</name>
    <dbReference type="NCBI Taxonomy" id="763407"/>
    <lineage>
        <taxon>Eukaryota</taxon>
        <taxon>Fungi</taxon>
        <taxon>Fungi incertae sedis</taxon>
        <taxon>Mucoromycota</taxon>
        <taxon>Mucoromycotina</taxon>
        <taxon>Mucoromycetes</taxon>
        <taxon>Mucorales</taxon>
        <taxon>Phycomycetaceae</taxon>
        <taxon>Phycomyces</taxon>
    </lineage>
</organism>
<feature type="region of interest" description="Disordered" evidence="11">
    <location>
        <begin position="384"/>
        <end position="426"/>
    </location>
</feature>
<dbReference type="InterPro" id="IPR051029">
    <property type="entry name" value="mRNA_Capping_Enz/RNA_Phosphat"/>
</dbReference>
<evidence type="ECO:0000256" key="7">
    <source>
        <dbReference type="ARBA" id="ARBA00023042"/>
    </source>
</evidence>
<dbReference type="VEuPathDB" id="FungiDB:PHYBLDRAFT_173629"/>
<keyword evidence="4" id="KW-0808">Transferase</keyword>
<evidence type="ECO:0000259" key="13">
    <source>
        <dbReference type="Pfam" id="PF03919"/>
    </source>
</evidence>
<keyword evidence="3" id="KW-0507">mRNA processing</keyword>
<feature type="region of interest" description="Disordered" evidence="11">
    <location>
        <begin position="438"/>
        <end position="553"/>
    </location>
</feature>
<dbReference type="AlphaFoldDB" id="A0A167KHW9"/>
<evidence type="ECO:0000256" key="10">
    <source>
        <dbReference type="ARBA" id="ARBA00044624"/>
    </source>
</evidence>
<dbReference type="SUPFAM" id="SSF50249">
    <property type="entry name" value="Nucleic acid-binding proteins"/>
    <property type="match status" value="1"/>
</dbReference>
<protein>
    <recommendedName>
        <fullName evidence="2">mRNA guanylyltransferase</fullName>
        <ecNumber evidence="2">2.7.7.50</ecNumber>
    </recommendedName>
</protein>
<sequence length="642" mass="72731">MAHPLSPNPLHLETYANDTSMPESIGKRVDPIYSKTLQARAKELLRTQDDSFPGSQPVCFESKHLSVLEREDYFVCEKTDGVRYLLFFVHSPKGPASFMFDRHQTWHYIPNLVFPVRNRDKEYLKDTLMDGELVADIDGDKKTWRFLVFDLMAINAVPVTQRSFNTRLGMLRQEVLMPFDASLRNLEDSTKPPFTLELKKMERAYGLHLVFGQMSKLKHSSDGVIWTPVKCPYVPGTCEKLLKWKPPELTTVDFRISARWSKEHKPMYALEVLSHGVTYKFYDHFQPEPALAAGWKNSLPDGRIGEFRFDSNWEVTIVEQGYAPKMRKGGWRFVRFRDDKETANDENVVKKILCSIQDGVTQKQLLAHMDRVRAAWKAREKGLPIPTFESPKDALPPHSAPLASGNSSILPSPSGSNPPGFFRDGFKEDDITQTRQNSMDDAILRRASEASFPTTAETERRPSDYSMTSAPSPQKQSDLSTCDTPENNKREVSSTDNSTDRKRHKPWKEEDMSPQKSPLWADTITGPVNAAETPNDTESPNEADALTSNNLANTPATIPATTLVTAPATHNSNATLPSVRKDKINHAIRLPHKKGQTIIERPGDVRRRKVSTTLARDPKEHVYVHHSDTLLESPTKNIRLMK</sequence>
<evidence type="ECO:0000256" key="8">
    <source>
        <dbReference type="ARBA" id="ARBA00023134"/>
    </source>
</evidence>
<proteinExistence type="predicted"/>
<comment type="catalytic activity">
    <reaction evidence="10">
        <text>a 5'-end diphospho-ribonucleoside in mRNA + GTP + H(+) = a 5'-end (5'-triphosphoguanosine)-ribonucleoside in mRNA + diphosphate</text>
        <dbReference type="Rhea" id="RHEA:67012"/>
        <dbReference type="Rhea" id="RHEA-COMP:17165"/>
        <dbReference type="Rhea" id="RHEA-COMP:17166"/>
        <dbReference type="ChEBI" id="CHEBI:15378"/>
        <dbReference type="ChEBI" id="CHEBI:33019"/>
        <dbReference type="ChEBI" id="CHEBI:37565"/>
        <dbReference type="ChEBI" id="CHEBI:167616"/>
        <dbReference type="ChEBI" id="CHEBI:167617"/>
        <dbReference type="EC" id="2.7.7.50"/>
    </reaction>
    <physiologicalReaction direction="left-to-right" evidence="10">
        <dbReference type="Rhea" id="RHEA:67013"/>
    </physiologicalReaction>
</comment>
<evidence type="ECO:0000256" key="3">
    <source>
        <dbReference type="ARBA" id="ARBA00022664"/>
    </source>
</evidence>
<keyword evidence="6" id="KW-0547">Nucleotide-binding</keyword>
<keyword evidence="8" id="KW-0342">GTP-binding</keyword>
<feature type="compositionally biased region" description="Polar residues" evidence="11">
    <location>
        <begin position="465"/>
        <end position="485"/>
    </location>
</feature>
<keyword evidence="5" id="KW-0548">Nucleotidyltransferase</keyword>
<evidence type="ECO:0000256" key="5">
    <source>
        <dbReference type="ARBA" id="ARBA00022695"/>
    </source>
</evidence>